<comment type="caution">
    <text evidence="6">The sequence shown here is derived from an EMBL/GenBank/DDBJ whole genome shotgun (WGS) entry which is preliminary data.</text>
</comment>
<evidence type="ECO:0000259" key="5">
    <source>
        <dbReference type="Pfam" id="PF01258"/>
    </source>
</evidence>
<evidence type="ECO:0000256" key="4">
    <source>
        <dbReference type="PROSITE-ProRule" id="PRU00510"/>
    </source>
</evidence>
<keyword evidence="1" id="KW-0479">Metal-binding</keyword>
<dbReference type="InterPro" id="IPR000962">
    <property type="entry name" value="Znf_DskA_TraR"/>
</dbReference>
<evidence type="ECO:0000256" key="2">
    <source>
        <dbReference type="ARBA" id="ARBA00022771"/>
    </source>
</evidence>
<protein>
    <recommendedName>
        <fullName evidence="5">Zinc finger DksA/TraR C4-type domain-containing protein</fullName>
    </recommendedName>
</protein>
<evidence type="ECO:0000256" key="3">
    <source>
        <dbReference type="ARBA" id="ARBA00022833"/>
    </source>
</evidence>
<organism evidence="6 7">
    <name type="scientific">Pedococcus ginsenosidimutans</name>
    <dbReference type="NCBI Taxonomy" id="490570"/>
    <lineage>
        <taxon>Bacteria</taxon>
        <taxon>Bacillati</taxon>
        <taxon>Actinomycetota</taxon>
        <taxon>Actinomycetes</taxon>
        <taxon>Micrococcales</taxon>
        <taxon>Intrasporangiaceae</taxon>
        <taxon>Pedococcus</taxon>
    </lineage>
</organism>
<dbReference type="RefSeq" id="WP_345502720.1">
    <property type="nucleotide sequence ID" value="NZ_BAABLO010000005.1"/>
</dbReference>
<keyword evidence="3" id="KW-0862">Zinc</keyword>
<dbReference type="Gene3D" id="1.20.120.910">
    <property type="entry name" value="DksA, coiled-coil domain"/>
    <property type="match status" value="1"/>
</dbReference>
<dbReference type="Pfam" id="PF01258">
    <property type="entry name" value="zf-dskA_traR"/>
    <property type="match status" value="1"/>
</dbReference>
<proteinExistence type="predicted"/>
<evidence type="ECO:0000313" key="7">
    <source>
        <dbReference type="Proteomes" id="UP001500556"/>
    </source>
</evidence>
<keyword evidence="2" id="KW-0863">Zinc-finger</keyword>
<dbReference type="PROSITE" id="PS51128">
    <property type="entry name" value="ZF_DKSA_2"/>
    <property type="match status" value="1"/>
</dbReference>
<feature type="zinc finger region" description="dksA C4-type" evidence="4">
    <location>
        <begin position="92"/>
        <end position="116"/>
    </location>
</feature>
<keyword evidence="7" id="KW-1185">Reference proteome</keyword>
<accession>A0ABP8Y533</accession>
<name>A0ABP8Y533_9MICO</name>
<dbReference type="SUPFAM" id="SSF57716">
    <property type="entry name" value="Glucocorticoid receptor-like (DNA-binding domain)"/>
    <property type="match status" value="1"/>
</dbReference>
<dbReference type="EMBL" id="BAABLO010000005">
    <property type="protein sequence ID" value="GAA4721198.1"/>
    <property type="molecule type" value="Genomic_DNA"/>
</dbReference>
<evidence type="ECO:0000256" key="1">
    <source>
        <dbReference type="ARBA" id="ARBA00022723"/>
    </source>
</evidence>
<dbReference type="PANTHER" id="PTHR33823:SF4">
    <property type="entry name" value="GENERAL STRESS PROTEIN 16O"/>
    <property type="match status" value="1"/>
</dbReference>
<sequence>MTDSTDAADRARALLAEDRAATLARLGDLEADVALIVEASEGSNADDEHDPEGSTIAYERAQTSALAEQALSHLREIAAAVQRLDDGTYGVCEVCGDAIPAERLEARPTARTCVTHAPRPR</sequence>
<evidence type="ECO:0000313" key="6">
    <source>
        <dbReference type="EMBL" id="GAA4721198.1"/>
    </source>
</evidence>
<dbReference type="Proteomes" id="UP001500556">
    <property type="component" value="Unassembled WGS sequence"/>
</dbReference>
<feature type="domain" description="Zinc finger DksA/TraR C4-type" evidence="5">
    <location>
        <begin position="87"/>
        <end position="114"/>
    </location>
</feature>
<dbReference type="PANTHER" id="PTHR33823">
    <property type="entry name" value="RNA POLYMERASE-BINDING TRANSCRIPTION FACTOR DKSA-RELATED"/>
    <property type="match status" value="1"/>
</dbReference>
<gene>
    <name evidence="6" type="ORF">GCM10025782_18560</name>
</gene>
<reference evidence="7" key="1">
    <citation type="journal article" date="2019" name="Int. J. Syst. Evol. Microbiol.">
        <title>The Global Catalogue of Microorganisms (GCM) 10K type strain sequencing project: providing services to taxonomists for standard genome sequencing and annotation.</title>
        <authorList>
            <consortium name="The Broad Institute Genomics Platform"/>
            <consortium name="The Broad Institute Genome Sequencing Center for Infectious Disease"/>
            <person name="Wu L."/>
            <person name="Ma J."/>
        </authorList>
    </citation>
    <scope>NUCLEOTIDE SEQUENCE [LARGE SCALE GENOMIC DNA]</scope>
    <source>
        <strain evidence="7">JCM 18961</strain>
    </source>
</reference>